<feature type="compositionally biased region" description="Low complexity" evidence="2">
    <location>
        <begin position="474"/>
        <end position="485"/>
    </location>
</feature>
<dbReference type="PANTHER" id="PTHR42648">
    <property type="entry name" value="TRANSPOSASE, PUTATIVE-RELATED"/>
    <property type="match status" value="1"/>
</dbReference>
<dbReference type="Proteomes" id="UP001341281">
    <property type="component" value="Chromosome 09"/>
</dbReference>
<dbReference type="EMBL" id="CP144753">
    <property type="protein sequence ID" value="WVZ93475.1"/>
    <property type="molecule type" value="Genomic_DNA"/>
</dbReference>
<feature type="region of interest" description="Disordered" evidence="2">
    <location>
        <begin position="438"/>
        <end position="515"/>
    </location>
</feature>
<keyword evidence="5" id="KW-1185">Reference proteome</keyword>
<dbReference type="InterPro" id="IPR025724">
    <property type="entry name" value="GAG-pre-integrase_dom"/>
</dbReference>
<proteinExistence type="predicted"/>
<dbReference type="Pfam" id="PF13976">
    <property type="entry name" value="gag_pre-integrs"/>
    <property type="match status" value="1"/>
</dbReference>
<keyword evidence="1" id="KW-0645">Protease</keyword>
<keyword evidence="1" id="KW-0378">Hydrolase</keyword>
<dbReference type="Pfam" id="PF22936">
    <property type="entry name" value="Pol_BBD"/>
    <property type="match status" value="1"/>
</dbReference>
<gene>
    <name evidence="4" type="ORF">U9M48_039450</name>
</gene>
<dbReference type="Pfam" id="PF25597">
    <property type="entry name" value="SH3_retrovirus"/>
    <property type="match status" value="1"/>
</dbReference>
<feature type="domain" description="Integrase catalytic" evidence="3">
    <location>
        <begin position="191"/>
        <end position="354"/>
    </location>
</feature>
<sequence>MEDVWIMDSGCSRHMAGHHKWFSSLNPISTKEYITFGDNGQGKVMGVGSVSLSAKLSLREVAFVRNLGFNLVSVSQLLDERFEVRFKKGACCVLDAEETLVCSLLPFGQIFRVDLTSVFGPACCLVASPSADIWKWHRRLSHLSFDLLVRLSSMGLIRGLPKLRAEKDLVCHPCRHGKMVVASHIPVSQVMTSYPGELLHMDTVGPARVASVSGKWYVLVVVDDFSRFSWVFFMEFKDEAFGFVRDLVLMLRNESHKAMRDIRSDNGGEFRNSRFENFYRDLGLEHQFSSPYTPPQSGVVERKNHTLVEMARTMLDEHRTPRRFWAEAVNMAYYITSYELRFGRQPNVKHLRAFGCRCFVLKKAGHLDKFESRCLDGIFLGYASNSRAFRVWILEAKQVVETCEVSFDETMPCTTPAFELSGDDEEGTPIFEDEEGVVTDGDAGANASAAAPAPSATSSDDEGGPLPTASSSLPQQQAHAGAGPAEDAGEVTSEIVPSWQVQRDHPPHRMIEDIH</sequence>
<dbReference type="PROSITE" id="PS50994">
    <property type="entry name" value="INTEGRASE"/>
    <property type="match status" value="1"/>
</dbReference>
<evidence type="ECO:0000256" key="1">
    <source>
        <dbReference type="ARBA" id="ARBA00022670"/>
    </source>
</evidence>
<dbReference type="AlphaFoldDB" id="A0AAQ3XCQ8"/>
<name>A0AAQ3XCQ8_PASNO</name>
<reference evidence="4 5" key="1">
    <citation type="submission" date="2024-02" db="EMBL/GenBank/DDBJ databases">
        <title>High-quality chromosome-scale genome assembly of Pensacola bahiagrass (Paspalum notatum Flugge var. saurae).</title>
        <authorList>
            <person name="Vega J.M."/>
            <person name="Podio M."/>
            <person name="Orjuela J."/>
            <person name="Siena L.A."/>
            <person name="Pessino S.C."/>
            <person name="Combes M.C."/>
            <person name="Mariac C."/>
            <person name="Albertini E."/>
            <person name="Pupilli F."/>
            <person name="Ortiz J.P.A."/>
            <person name="Leblanc O."/>
        </authorList>
    </citation>
    <scope>NUCLEOTIDE SEQUENCE [LARGE SCALE GENOMIC DNA]</scope>
    <source>
        <strain evidence="4">R1</strain>
        <tissue evidence="4">Leaf</tissue>
    </source>
</reference>
<dbReference type="InterPro" id="IPR039537">
    <property type="entry name" value="Retrotran_Ty1/copia-like"/>
</dbReference>
<dbReference type="Gene3D" id="3.30.420.10">
    <property type="entry name" value="Ribonuclease H-like superfamily/Ribonuclease H"/>
    <property type="match status" value="1"/>
</dbReference>
<feature type="compositionally biased region" description="Low complexity" evidence="2">
    <location>
        <begin position="439"/>
        <end position="458"/>
    </location>
</feature>
<dbReference type="InterPro" id="IPR057670">
    <property type="entry name" value="SH3_retrovirus"/>
</dbReference>
<accession>A0AAQ3XCQ8</accession>
<dbReference type="GO" id="GO:0015074">
    <property type="term" value="P:DNA integration"/>
    <property type="evidence" value="ECO:0007669"/>
    <property type="project" value="InterPro"/>
</dbReference>
<organism evidence="4 5">
    <name type="scientific">Paspalum notatum var. saurae</name>
    <dbReference type="NCBI Taxonomy" id="547442"/>
    <lineage>
        <taxon>Eukaryota</taxon>
        <taxon>Viridiplantae</taxon>
        <taxon>Streptophyta</taxon>
        <taxon>Embryophyta</taxon>
        <taxon>Tracheophyta</taxon>
        <taxon>Spermatophyta</taxon>
        <taxon>Magnoliopsida</taxon>
        <taxon>Liliopsida</taxon>
        <taxon>Poales</taxon>
        <taxon>Poaceae</taxon>
        <taxon>PACMAD clade</taxon>
        <taxon>Panicoideae</taxon>
        <taxon>Andropogonodae</taxon>
        <taxon>Paspaleae</taxon>
        <taxon>Paspalinae</taxon>
        <taxon>Paspalum</taxon>
    </lineage>
</organism>
<protein>
    <recommendedName>
        <fullName evidence="3">Integrase catalytic domain-containing protein</fullName>
    </recommendedName>
</protein>
<dbReference type="InterPro" id="IPR036397">
    <property type="entry name" value="RNaseH_sf"/>
</dbReference>
<evidence type="ECO:0000256" key="2">
    <source>
        <dbReference type="SAM" id="MobiDB-lite"/>
    </source>
</evidence>
<dbReference type="PANTHER" id="PTHR42648:SF21">
    <property type="entry name" value="CYSTEINE-RICH RLK (RECEPTOR-LIKE PROTEIN KINASE) 8"/>
    <property type="match status" value="1"/>
</dbReference>
<dbReference type="GO" id="GO:0006508">
    <property type="term" value="P:proteolysis"/>
    <property type="evidence" value="ECO:0007669"/>
    <property type="project" value="UniProtKB-KW"/>
</dbReference>
<feature type="compositionally biased region" description="Basic and acidic residues" evidence="2">
    <location>
        <begin position="502"/>
        <end position="515"/>
    </location>
</feature>
<evidence type="ECO:0000313" key="5">
    <source>
        <dbReference type="Proteomes" id="UP001341281"/>
    </source>
</evidence>
<dbReference type="SUPFAM" id="SSF53098">
    <property type="entry name" value="Ribonuclease H-like"/>
    <property type="match status" value="1"/>
</dbReference>
<dbReference type="InterPro" id="IPR001584">
    <property type="entry name" value="Integrase_cat-core"/>
</dbReference>
<dbReference type="GO" id="GO:0008233">
    <property type="term" value="F:peptidase activity"/>
    <property type="evidence" value="ECO:0007669"/>
    <property type="project" value="UniProtKB-KW"/>
</dbReference>
<dbReference type="InterPro" id="IPR012337">
    <property type="entry name" value="RNaseH-like_sf"/>
</dbReference>
<evidence type="ECO:0000259" key="3">
    <source>
        <dbReference type="PROSITE" id="PS50994"/>
    </source>
</evidence>
<dbReference type="Pfam" id="PF00665">
    <property type="entry name" value="rve"/>
    <property type="match status" value="1"/>
</dbReference>
<dbReference type="GO" id="GO:0003676">
    <property type="term" value="F:nucleic acid binding"/>
    <property type="evidence" value="ECO:0007669"/>
    <property type="project" value="InterPro"/>
</dbReference>
<dbReference type="InterPro" id="IPR054722">
    <property type="entry name" value="PolX-like_BBD"/>
</dbReference>
<evidence type="ECO:0000313" key="4">
    <source>
        <dbReference type="EMBL" id="WVZ93475.1"/>
    </source>
</evidence>